<evidence type="ECO:0000256" key="1">
    <source>
        <dbReference type="ARBA" id="ARBA00004141"/>
    </source>
</evidence>
<feature type="transmembrane region" description="Helical" evidence="13">
    <location>
        <begin position="232"/>
        <end position="255"/>
    </location>
</feature>
<dbReference type="GO" id="GO:0042391">
    <property type="term" value="P:regulation of membrane potential"/>
    <property type="evidence" value="ECO:0007669"/>
    <property type="project" value="InterPro"/>
</dbReference>
<reference evidence="15 16" key="1">
    <citation type="submission" date="2017-10" db="EMBL/GenBank/DDBJ databases">
        <title>A novel species of cold-tolerant Malassezia isolated from bats.</title>
        <authorList>
            <person name="Lorch J.M."/>
            <person name="Palmer J.M."/>
            <person name="Vanderwolf K.J."/>
            <person name="Schmidt K.Z."/>
            <person name="Verant M.L."/>
            <person name="Weller T.J."/>
            <person name="Blehert D.S."/>
        </authorList>
    </citation>
    <scope>NUCLEOTIDE SEQUENCE [LARGE SCALE GENOMIC DNA]</scope>
    <source>
        <strain evidence="15 16">NWHC:44797-103</strain>
    </source>
</reference>
<dbReference type="AlphaFoldDB" id="A0A2N1JD14"/>
<name>A0A2N1JD14_9BASI</name>
<dbReference type="PANTHER" id="PTHR31382">
    <property type="entry name" value="NA(+)/H(+) ANTIPORTER"/>
    <property type="match status" value="1"/>
</dbReference>
<dbReference type="Pfam" id="PF00999">
    <property type="entry name" value="Na_H_Exchanger"/>
    <property type="match status" value="1"/>
</dbReference>
<evidence type="ECO:0000256" key="8">
    <source>
        <dbReference type="ARBA" id="ARBA00023065"/>
    </source>
</evidence>
<accession>A0A2N1JD14</accession>
<evidence type="ECO:0000256" key="5">
    <source>
        <dbReference type="ARBA" id="ARBA00022692"/>
    </source>
</evidence>
<keyword evidence="16" id="KW-1185">Reference proteome</keyword>
<dbReference type="InterPro" id="IPR006153">
    <property type="entry name" value="Cation/H_exchanger_TM"/>
</dbReference>
<dbReference type="GO" id="GO:0030007">
    <property type="term" value="P:intracellular potassium ion homeostasis"/>
    <property type="evidence" value="ECO:0007669"/>
    <property type="project" value="TreeGrafter"/>
</dbReference>
<feature type="compositionally biased region" description="Acidic residues" evidence="12">
    <location>
        <begin position="690"/>
        <end position="700"/>
    </location>
</feature>
<keyword evidence="10" id="KW-0739">Sodium transport</keyword>
<keyword evidence="11" id="KW-0175">Coiled coil</keyword>
<evidence type="ECO:0000256" key="12">
    <source>
        <dbReference type="SAM" id="MobiDB-lite"/>
    </source>
</evidence>
<dbReference type="GO" id="GO:0015385">
    <property type="term" value="F:sodium:proton antiporter activity"/>
    <property type="evidence" value="ECO:0007669"/>
    <property type="project" value="InterPro"/>
</dbReference>
<evidence type="ECO:0000256" key="6">
    <source>
        <dbReference type="ARBA" id="ARBA00022989"/>
    </source>
</evidence>
<dbReference type="InterPro" id="IPR004712">
    <property type="entry name" value="Na+/H+_antiporter_fungi"/>
</dbReference>
<feature type="compositionally biased region" description="Polar residues" evidence="12">
    <location>
        <begin position="926"/>
        <end position="944"/>
    </location>
</feature>
<feature type="compositionally biased region" description="Basic and acidic residues" evidence="12">
    <location>
        <begin position="905"/>
        <end position="922"/>
    </location>
</feature>
<feature type="transmembrane region" description="Helical" evidence="13">
    <location>
        <begin position="411"/>
        <end position="432"/>
    </location>
</feature>
<keyword evidence="6 13" id="KW-1133">Transmembrane helix</keyword>
<dbReference type="EMBL" id="KZ454989">
    <property type="protein sequence ID" value="PKI84433.1"/>
    <property type="molecule type" value="Genomic_DNA"/>
</dbReference>
<evidence type="ECO:0000256" key="2">
    <source>
        <dbReference type="ARBA" id="ARBA00005248"/>
    </source>
</evidence>
<evidence type="ECO:0000259" key="14">
    <source>
        <dbReference type="Pfam" id="PF00999"/>
    </source>
</evidence>
<keyword evidence="8" id="KW-0406">Ion transport</keyword>
<feature type="domain" description="Cation/H+ exchanger transmembrane" evidence="14">
    <location>
        <begin position="224"/>
        <end position="636"/>
    </location>
</feature>
<evidence type="ECO:0000256" key="4">
    <source>
        <dbReference type="ARBA" id="ARBA00022449"/>
    </source>
</evidence>
<evidence type="ECO:0000256" key="9">
    <source>
        <dbReference type="ARBA" id="ARBA00023136"/>
    </source>
</evidence>
<keyword evidence="4" id="KW-0050">Antiport</keyword>
<evidence type="ECO:0000256" key="7">
    <source>
        <dbReference type="ARBA" id="ARBA00023053"/>
    </source>
</evidence>
<evidence type="ECO:0000256" key="10">
    <source>
        <dbReference type="ARBA" id="ARBA00023201"/>
    </source>
</evidence>
<feature type="transmembrane region" description="Helical" evidence="13">
    <location>
        <begin position="475"/>
        <end position="491"/>
    </location>
</feature>
<dbReference type="OrthoDB" id="2190219at2759"/>
<feature type="coiled-coil region" evidence="11">
    <location>
        <begin position="140"/>
        <end position="167"/>
    </location>
</feature>
<dbReference type="FunFam" id="1.20.1530.20:FF:000015">
    <property type="entry name" value="Na(+)/H(+) antiporter 2"/>
    <property type="match status" value="1"/>
</dbReference>
<evidence type="ECO:0000256" key="3">
    <source>
        <dbReference type="ARBA" id="ARBA00022448"/>
    </source>
</evidence>
<feature type="region of interest" description="Disordered" evidence="12">
    <location>
        <begin position="682"/>
        <end position="723"/>
    </location>
</feature>
<dbReference type="STRING" id="2020962.A0A2N1JD14"/>
<evidence type="ECO:0000256" key="11">
    <source>
        <dbReference type="SAM" id="Coils"/>
    </source>
</evidence>
<feature type="region of interest" description="Disordered" evidence="12">
    <location>
        <begin position="905"/>
        <end position="959"/>
    </location>
</feature>
<evidence type="ECO:0000313" key="16">
    <source>
        <dbReference type="Proteomes" id="UP000232875"/>
    </source>
</evidence>
<dbReference type="PANTHER" id="PTHR31382:SF4">
    <property type="entry name" value="NA(+)_H(+) ANTIPORTER"/>
    <property type="match status" value="1"/>
</dbReference>
<keyword evidence="5 13" id="KW-0812">Transmembrane</keyword>
<gene>
    <name evidence="15" type="ORF">MVES_001740</name>
</gene>
<keyword evidence="7" id="KW-0915">Sodium</keyword>
<comment type="subcellular location">
    <subcellularLocation>
        <location evidence="1">Membrane</location>
        <topology evidence="1">Multi-pass membrane protein</topology>
    </subcellularLocation>
</comment>
<feature type="transmembrane region" description="Helical" evidence="13">
    <location>
        <begin position="615"/>
        <end position="636"/>
    </location>
</feature>
<evidence type="ECO:0000313" key="15">
    <source>
        <dbReference type="EMBL" id="PKI84433.1"/>
    </source>
</evidence>
<comment type="similarity">
    <text evidence="2">Belongs to the fungal Na(+)/H(+) exchanger family.</text>
</comment>
<dbReference type="GO" id="GO:0036376">
    <property type="term" value="P:sodium ion export across plasma membrane"/>
    <property type="evidence" value="ECO:0007669"/>
    <property type="project" value="InterPro"/>
</dbReference>
<dbReference type="GO" id="GO:0005886">
    <property type="term" value="C:plasma membrane"/>
    <property type="evidence" value="ECO:0007669"/>
    <property type="project" value="InterPro"/>
</dbReference>
<feature type="transmembrane region" description="Helical" evidence="13">
    <location>
        <begin position="569"/>
        <end position="591"/>
    </location>
</feature>
<dbReference type="GO" id="GO:0120029">
    <property type="term" value="P:proton export across plasma membrane"/>
    <property type="evidence" value="ECO:0007669"/>
    <property type="project" value="InterPro"/>
</dbReference>
<keyword evidence="3" id="KW-0813">Transport</keyword>
<feature type="transmembrane region" description="Helical" evidence="13">
    <location>
        <begin position="503"/>
        <end position="522"/>
    </location>
</feature>
<organism evidence="15 16">
    <name type="scientific">Malassezia vespertilionis</name>
    <dbReference type="NCBI Taxonomy" id="2020962"/>
    <lineage>
        <taxon>Eukaryota</taxon>
        <taxon>Fungi</taxon>
        <taxon>Dikarya</taxon>
        <taxon>Basidiomycota</taxon>
        <taxon>Ustilaginomycotina</taxon>
        <taxon>Malasseziomycetes</taxon>
        <taxon>Malasseziales</taxon>
        <taxon>Malasseziaceae</taxon>
        <taxon>Malassezia</taxon>
    </lineage>
</organism>
<evidence type="ECO:0000256" key="13">
    <source>
        <dbReference type="SAM" id="Phobius"/>
    </source>
</evidence>
<keyword evidence="9 13" id="KW-0472">Membrane</keyword>
<dbReference type="Proteomes" id="UP000232875">
    <property type="component" value="Unassembled WGS sequence"/>
</dbReference>
<sequence length="991" mass="111184">MVPADSLEYGSEAAASVPFPTTSRQRVSYADEFSQRPIAPFGDLGAQSWLEVGIQAYDPIAIPKVRASPAQERHETTRPAPRPRWVDPPDWAEFVMEVSDNEEEETARVSTLTRRSKFRRIEIPDQQPVRFTHVPPSSVLSQKEQEIRSMMAKIKELERRRLQHRSTRAVCDAQDDVLGKRDREKVTLTQESMPATHADAKKPKISAENTSSSIASGITGFSMFSMLFKERLYLGEAPIALIFGIIIGPVAAQIFDPSSWGEQEHNITPGTKTTNEITLEVMRVCVALSVFAVGVELPKKYVFRHWRSIAMLLGPVMLWGWLISSLLIWALMPGLDFLNSLVIGSCLSPTDPILAQAVVGGPWAEKNVPAHIRHMLQCESGCNDGAAFPFLFLAYYLTVNRGQIGFPVAKWFYLTWAWEICFGTFIGALMGYIARKAIRYSEQHKLVDRESFVAQYVSLAMASMGANILLGSDDLLAAFACGTAFAWDGWFQKQTEDSNFSSIIDLLFNIATFVYIGAVMPWRSFNDGEIGISVWRLVVMTILILLLKRIPIVILLWKWVPDIKTFHEAMFAGYFGPMGVGAIFMCTYGRILLEYGQKFPPETTNDYLAFNIQPVVYFLVLSSTIVHGFTIPFFAFGRRAHVNIHRTLTRAPSYGYSAYRTLTVNGDGAGPTNGMSVAEAMHRARKKQAEEEEEEEESGEISERRSHHSVASGHTSLGTVQRPASERASFHPLMDNDPDEEALHAYGDDDWGGDDTAEARVAMEMLEKKGDVSPEDLEKDISEALQQHADDETPIDIHDKAKIEDDDAHCIREWVEGRNIVIEYQKHPGDEPETIVVPIPEDDYEEMCREELPFRAMLRHYSDKIESLLGWSNQGEKRVYELDSNMLYKQGITHRIAKRMKELTEGRTNEKDKELPVHHQDVRNGSPGSNTTRPLPNSVATSRSVPPVNTVPEPAPQVEEPVPALQVSVAPLHVEPRVQFNVSDSRISQAK</sequence>
<feature type="transmembrane region" description="Helical" evidence="13">
    <location>
        <begin position="534"/>
        <end position="557"/>
    </location>
</feature>
<proteinExistence type="inferred from homology"/>
<feature type="transmembrane region" description="Helical" evidence="13">
    <location>
        <begin position="309"/>
        <end position="332"/>
    </location>
</feature>
<protein>
    <recommendedName>
        <fullName evidence="14">Cation/H+ exchanger transmembrane domain-containing protein</fullName>
    </recommendedName>
</protein>